<accession>A0A239GM26</accession>
<evidence type="ECO:0000256" key="1">
    <source>
        <dbReference type="ARBA" id="ARBA00008609"/>
    </source>
</evidence>
<dbReference type="AlphaFoldDB" id="A0A239GM26"/>
<proteinExistence type="inferred from homology"/>
<dbReference type="InterPro" id="IPR006076">
    <property type="entry name" value="FAD-dep_OxRdtase"/>
</dbReference>
<dbReference type="PANTHER" id="PTHR43757">
    <property type="entry name" value="AMINOMETHYLTRANSFERASE"/>
    <property type="match status" value="1"/>
</dbReference>
<feature type="domain" description="GCVT N-terminal" evidence="3">
    <location>
        <begin position="415"/>
        <end position="693"/>
    </location>
</feature>
<dbReference type="Pfam" id="PF08669">
    <property type="entry name" value="GCV_T_C"/>
    <property type="match status" value="1"/>
</dbReference>
<evidence type="ECO:0000313" key="6">
    <source>
        <dbReference type="EMBL" id="SNS70207.1"/>
    </source>
</evidence>
<dbReference type="EMBL" id="FZPH01000001">
    <property type="protein sequence ID" value="SNS70207.1"/>
    <property type="molecule type" value="Genomic_DNA"/>
</dbReference>
<dbReference type="PANTHER" id="PTHR43757:SF2">
    <property type="entry name" value="AMINOMETHYLTRANSFERASE, MITOCHONDRIAL"/>
    <property type="match status" value="1"/>
</dbReference>
<feature type="domain" description="Aminomethyltransferase C-terminal" evidence="4">
    <location>
        <begin position="710"/>
        <end position="786"/>
    </location>
</feature>
<dbReference type="InterPro" id="IPR029043">
    <property type="entry name" value="GcvT/YgfZ_C"/>
</dbReference>
<dbReference type="Gene3D" id="3.30.70.1400">
    <property type="entry name" value="Aminomethyltransferase beta-barrel domains"/>
    <property type="match status" value="1"/>
</dbReference>
<dbReference type="Proteomes" id="UP000198362">
    <property type="component" value="Unassembled WGS sequence"/>
</dbReference>
<evidence type="ECO:0000259" key="2">
    <source>
        <dbReference type="Pfam" id="PF01266"/>
    </source>
</evidence>
<dbReference type="SUPFAM" id="SSF51905">
    <property type="entry name" value="FAD/NAD(P)-binding domain"/>
    <property type="match status" value="1"/>
</dbReference>
<dbReference type="GO" id="GO:0008168">
    <property type="term" value="F:methyltransferase activity"/>
    <property type="evidence" value="ECO:0007669"/>
    <property type="project" value="UniProtKB-KW"/>
</dbReference>
<reference evidence="6 7" key="1">
    <citation type="submission" date="2017-06" db="EMBL/GenBank/DDBJ databases">
        <authorList>
            <person name="Kim H.J."/>
            <person name="Triplett B.A."/>
        </authorList>
    </citation>
    <scope>NUCLEOTIDE SEQUENCE [LARGE SCALE GENOMIC DNA]</scope>
    <source>
        <strain evidence="6 7">CGMCC 4.5593</strain>
    </source>
</reference>
<feature type="domain" description="FAD dependent oxidoreductase central" evidence="5">
    <location>
        <begin position="360"/>
        <end position="411"/>
    </location>
</feature>
<dbReference type="InterPro" id="IPR006222">
    <property type="entry name" value="GCVT_N"/>
</dbReference>
<dbReference type="SUPFAM" id="SSF54373">
    <property type="entry name" value="FAD-linked reductases, C-terminal domain"/>
    <property type="match status" value="1"/>
</dbReference>
<dbReference type="SUPFAM" id="SSF101790">
    <property type="entry name" value="Aminomethyltransferase beta-barrel domain"/>
    <property type="match status" value="1"/>
</dbReference>
<comment type="similarity">
    <text evidence="1">Belongs to the GcvT family.</text>
</comment>
<sequence length="794" mass="85540">MAAPRVVIIGAGVVGAALADELSALGWTDVTVVEQGALPRPGGSSSHAPGLVFQTNAAKVMTGFARYTIDKLTRLGCFAPVGSLEVATSEARLADLHRRQGWLTAWGGAGRVLSPAECAGLHDLLGPVLGGLHVPGDGVANSVQAVSAQLARARVRVLDGHEVLDIRVVGDRVSGVVTSRGEVPADIVVCCAGIWGPRVARMVGQSLPLTPLAHQFGWTDPLPALAGQQAEAVRPILRHQDADLYLRERFDRVGVGYYGHRPMPIAADDIVPGPMPSVLPFTADDFEPGWAAAQDLLPALREAKVEEGMNGLFSFTTDNMPLLGPSAAVAGLWFAEAVWVTHSAGVARAVAEWLARGHCSSFDLHECDLNRFEPHQLAPDYVLARGCQNYVEVYDVIHPLQPMESPRPLRTTPFYPRQLALDAAFLEFAGWERPQWYGHNAALLPGREVPAPHPWAARYWSPIVGAEALATRETVALYDMTTLKRVEVTGPGAAAYLQWLTTGNVDRSVGTVTYCLLLDVDGGVRSDITVARLGPHEFQVGINGPLDVDWFARHLPADGSVAVRDTTAGTCCVGVWGPRARDLVQSLTVDDFSNEAFRYFRARRTYIGTVPVTALRLSYVGELGYELYTTADLGLKLWDTLWAAGQELGIVAGGRGAFASLRLEKGYRLFGTDLTYEHDPYEAGLDFAVKLDKGDFLGRSALASRTNLARRLTCLTLAEVVMGKEPVYAGDECVGHVTSAAYGYTVGTGIAYAWLPASLATPGQTVHIGYFDRRVPATVAAEPLFDPRMERLRA</sequence>
<evidence type="ECO:0000313" key="7">
    <source>
        <dbReference type="Proteomes" id="UP000198362"/>
    </source>
</evidence>
<dbReference type="Gene3D" id="3.50.50.60">
    <property type="entry name" value="FAD/NAD(P)-binding domain"/>
    <property type="match status" value="1"/>
</dbReference>
<dbReference type="Pfam" id="PF16350">
    <property type="entry name" value="FAO_M"/>
    <property type="match status" value="1"/>
</dbReference>
<dbReference type="Gene3D" id="2.40.30.110">
    <property type="entry name" value="Aminomethyltransferase beta-barrel domains"/>
    <property type="match status" value="1"/>
</dbReference>
<dbReference type="InterPro" id="IPR032503">
    <property type="entry name" value="FAO_M"/>
</dbReference>
<dbReference type="Pfam" id="PF01571">
    <property type="entry name" value="GCV_T"/>
    <property type="match status" value="1"/>
</dbReference>
<dbReference type="SUPFAM" id="SSF103025">
    <property type="entry name" value="Folate-binding domain"/>
    <property type="match status" value="1"/>
</dbReference>
<dbReference type="RefSeq" id="WP_089244104.1">
    <property type="nucleotide sequence ID" value="NZ_FZPH01000001.1"/>
</dbReference>
<dbReference type="OrthoDB" id="2055370at2"/>
<evidence type="ECO:0000259" key="3">
    <source>
        <dbReference type="Pfam" id="PF01571"/>
    </source>
</evidence>
<dbReference type="Gene3D" id="3.30.1360.120">
    <property type="entry name" value="Probable tRNA modification gtpase trme, domain 1"/>
    <property type="match status" value="1"/>
</dbReference>
<organism evidence="6 7">
    <name type="scientific">Asanoa hainanensis</name>
    <dbReference type="NCBI Taxonomy" id="560556"/>
    <lineage>
        <taxon>Bacteria</taxon>
        <taxon>Bacillati</taxon>
        <taxon>Actinomycetota</taxon>
        <taxon>Actinomycetes</taxon>
        <taxon>Micromonosporales</taxon>
        <taxon>Micromonosporaceae</taxon>
        <taxon>Asanoa</taxon>
    </lineage>
</organism>
<evidence type="ECO:0000259" key="5">
    <source>
        <dbReference type="Pfam" id="PF16350"/>
    </source>
</evidence>
<dbReference type="GO" id="GO:0032259">
    <property type="term" value="P:methylation"/>
    <property type="evidence" value="ECO:0007669"/>
    <property type="project" value="UniProtKB-KW"/>
</dbReference>
<name>A0A239GM26_9ACTN</name>
<evidence type="ECO:0000259" key="4">
    <source>
        <dbReference type="Pfam" id="PF08669"/>
    </source>
</evidence>
<keyword evidence="6" id="KW-0489">Methyltransferase</keyword>
<feature type="domain" description="FAD dependent oxidoreductase" evidence="2">
    <location>
        <begin position="5"/>
        <end position="353"/>
    </location>
</feature>
<dbReference type="InterPro" id="IPR028896">
    <property type="entry name" value="GcvT/YgfZ/DmdA"/>
</dbReference>
<keyword evidence="7" id="KW-1185">Reference proteome</keyword>
<dbReference type="InterPro" id="IPR036188">
    <property type="entry name" value="FAD/NAD-bd_sf"/>
</dbReference>
<keyword evidence="6" id="KW-0808">Transferase</keyword>
<gene>
    <name evidence="6" type="ORF">SAMN05421812_101473</name>
</gene>
<protein>
    <submittedName>
        <fullName evidence="6">Glycine cleavage system T protein (Aminomethyltransferase)</fullName>
    </submittedName>
</protein>
<dbReference type="InterPro" id="IPR027266">
    <property type="entry name" value="TrmE/GcvT-like"/>
</dbReference>
<dbReference type="InterPro" id="IPR013977">
    <property type="entry name" value="GcvT_C"/>
</dbReference>
<dbReference type="Gene3D" id="3.30.9.10">
    <property type="entry name" value="D-Amino Acid Oxidase, subunit A, domain 2"/>
    <property type="match status" value="1"/>
</dbReference>
<dbReference type="Pfam" id="PF01266">
    <property type="entry name" value="DAO"/>
    <property type="match status" value="1"/>
</dbReference>